<dbReference type="EMBL" id="JAHLFH010000175">
    <property type="protein sequence ID" value="MBU3820340.1"/>
    <property type="molecule type" value="Genomic_DNA"/>
</dbReference>
<dbReference type="AlphaFoldDB" id="A0A9E2KLT4"/>
<evidence type="ECO:0000313" key="4">
    <source>
        <dbReference type="Proteomes" id="UP000824178"/>
    </source>
</evidence>
<sequence length="279" mass="29368">MRHSAAKTVLSAAAVLLAGAMVFAQPVLKARADFQLFQKDTLTSRTYPVSGAFTSIEIDETVSDVKIAYDAKGDARVVCREFTNHPHTVTVENGVLTISLESSSFYTSDDTDPELTLYLPGTEYENLSFSSSTGDLETSSRLTFGAVQAETTTGDVEIAGKVTGALDISTTTGDIELKGLQAGAVQAEATIGGIDLEQVTVAGSAALTTTTGDIDLEDVTAASLTAETSTGDIELEWVTINGNASLTTSSGNIELRQYTVTGSSQVESAHGRVRTDWDF</sequence>
<feature type="domain" description="DUF4097" evidence="2">
    <location>
        <begin position="54"/>
        <end position="256"/>
    </location>
</feature>
<proteinExistence type="predicted"/>
<dbReference type="Gene3D" id="2.160.20.120">
    <property type="match status" value="1"/>
</dbReference>
<feature type="chain" id="PRO_5039330734" evidence="1">
    <location>
        <begin position="25"/>
        <end position="279"/>
    </location>
</feature>
<dbReference type="InterPro" id="IPR025164">
    <property type="entry name" value="Toastrack_DUF4097"/>
</dbReference>
<comment type="caution">
    <text evidence="3">The sequence shown here is derived from an EMBL/GenBank/DDBJ whole genome shotgun (WGS) entry which is preliminary data.</text>
</comment>
<accession>A0A9E2KLT4</accession>
<keyword evidence="1" id="KW-0732">Signal</keyword>
<protein>
    <submittedName>
        <fullName evidence="3">DUF4097 domain-containing protein</fullName>
    </submittedName>
</protein>
<dbReference type="Proteomes" id="UP000824178">
    <property type="component" value="Unassembled WGS sequence"/>
</dbReference>
<gene>
    <name evidence="3" type="ORF">H9864_08255</name>
</gene>
<organism evidence="3 4">
    <name type="scientific">Candidatus Faecalibacterium intestinavium</name>
    <dbReference type="NCBI Taxonomy" id="2838580"/>
    <lineage>
        <taxon>Bacteria</taxon>
        <taxon>Bacillati</taxon>
        <taxon>Bacillota</taxon>
        <taxon>Clostridia</taxon>
        <taxon>Eubacteriales</taxon>
        <taxon>Oscillospiraceae</taxon>
        <taxon>Faecalibacterium</taxon>
    </lineage>
</organism>
<reference evidence="3" key="2">
    <citation type="submission" date="2021-04" db="EMBL/GenBank/DDBJ databases">
        <authorList>
            <person name="Gilroy R."/>
        </authorList>
    </citation>
    <scope>NUCLEOTIDE SEQUENCE</scope>
    <source>
        <strain evidence="3">742</strain>
    </source>
</reference>
<reference evidence="3" key="1">
    <citation type="journal article" date="2021" name="PeerJ">
        <title>Extensive microbial diversity within the chicken gut microbiome revealed by metagenomics and culture.</title>
        <authorList>
            <person name="Gilroy R."/>
            <person name="Ravi A."/>
            <person name="Getino M."/>
            <person name="Pursley I."/>
            <person name="Horton D.L."/>
            <person name="Alikhan N.F."/>
            <person name="Baker D."/>
            <person name="Gharbi K."/>
            <person name="Hall N."/>
            <person name="Watson M."/>
            <person name="Adriaenssens E.M."/>
            <person name="Foster-Nyarko E."/>
            <person name="Jarju S."/>
            <person name="Secka A."/>
            <person name="Antonio M."/>
            <person name="Oren A."/>
            <person name="Chaudhuri R.R."/>
            <person name="La Ragione R."/>
            <person name="Hildebrand F."/>
            <person name="Pallen M.J."/>
        </authorList>
    </citation>
    <scope>NUCLEOTIDE SEQUENCE</scope>
    <source>
        <strain evidence="3">742</strain>
    </source>
</reference>
<evidence type="ECO:0000313" key="3">
    <source>
        <dbReference type="EMBL" id="MBU3820340.1"/>
    </source>
</evidence>
<dbReference type="Pfam" id="PF13349">
    <property type="entry name" value="DUF4097"/>
    <property type="match status" value="1"/>
</dbReference>
<feature type="signal peptide" evidence="1">
    <location>
        <begin position="1"/>
        <end position="24"/>
    </location>
</feature>
<name>A0A9E2KLT4_9FIRM</name>
<evidence type="ECO:0000256" key="1">
    <source>
        <dbReference type="SAM" id="SignalP"/>
    </source>
</evidence>
<evidence type="ECO:0000259" key="2">
    <source>
        <dbReference type="Pfam" id="PF13349"/>
    </source>
</evidence>